<comment type="caution">
    <text evidence="2">The sequence shown here is derived from an EMBL/GenBank/DDBJ whole genome shotgun (WGS) entry which is preliminary data.</text>
</comment>
<proteinExistence type="predicted"/>
<sequence length="64" mass="7169">MIQPCYLLDEQYVKHLAESQEMGQLIRNVCKLLTFTSRRLNKTTPEPSGSCRLRSEGATGGRVG</sequence>
<evidence type="ECO:0000313" key="3">
    <source>
        <dbReference type="Proteomes" id="UP000554482"/>
    </source>
</evidence>
<protein>
    <submittedName>
        <fullName evidence="2">Uncharacterized protein</fullName>
    </submittedName>
</protein>
<dbReference type="Proteomes" id="UP000554482">
    <property type="component" value="Unassembled WGS sequence"/>
</dbReference>
<accession>A0A7J6WY78</accession>
<name>A0A7J6WY78_THATH</name>
<reference evidence="2 3" key="1">
    <citation type="submission" date="2020-06" db="EMBL/GenBank/DDBJ databases">
        <title>Transcriptomic and genomic resources for Thalictrum thalictroides and T. hernandezii: Facilitating candidate gene discovery in an emerging model plant lineage.</title>
        <authorList>
            <person name="Arias T."/>
            <person name="Riano-Pachon D.M."/>
            <person name="Di Stilio V.S."/>
        </authorList>
    </citation>
    <scope>NUCLEOTIDE SEQUENCE [LARGE SCALE GENOMIC DNA]</scope>
    <source>
        <strain evidence="3">cv. WT478/WT964</strain>
        <tissue evidence="2">Leaves</tissue>
    </source>
</reference>
<keyword evidence="3" id="KW-1185">Reference proteome</keyword>
<dbReference type="AlphaFoldDB" id="A0A7J6WY78"/>
<organism evidence="2 3">
    <name type="scientific">Thalictrum thalictroides</name>
    <name type="common">Rue-anemone</name>
    <name type="synonym">Anemone thalictroides</name>
    <dbReference type="NCBI Taxonomy" id="46969"/>
    <lineage>
        <taxon>Eukaryota</taxon>
        <taxon>Viridiplantae</taxon>
        <taxon>Streptophyta</taxon>
        <taxon>Embryophyta</taxon>
        <taxon>Tracheophyta</taxon>
        <taxon>Spermatophyta</taxon>
        <taxon>Magnoliopsida</taxon>
        <taxon>Ranunculales</taxon>
        <taxon>Ranunculaceae</taxon>
        <taxon>Thalictroideae</taxon>
        <taxon>Thalictrum</taxon>
    </lineage>
</organism>
<dbReference type="EMBL" id="JABWDY010009281">
    <property type="protein sequence ID" value="KAF5201538.1"/>
    <property type="molecule type" value="Genomic_DNA"/>
</dbReference>
<feature type="region of interest" description="Disordered" evidence="1">
    <location>
        <begin position="41"/>
        <end position="64"/>
    </location>
</feature>
<evidence type="ECO:0000313" key="2">
    <source>
        <dbReference type="EMBL" id="KAF5201538.1"/>
    </source>
</evidence>
<gene>
    <name evidence="2" type="ORF">FRX31_008875</name>
</gene>
<evidence type="ECO:0000256" key="1">
    <source>
        <dbReference type="SAM" id="MobiDB-lite"/>
    </source>
</evidence>